<feature type="domain" description="Nudix hydrolase" evidence="6">
    <location>
        <begin position="7"/>
        <end position="149"/>
    </location>
</feature>
<organism evidence="7 8">
    <name type="scientific">Crossiella cryophila</name>
    <dbReference type="NCBI Taxonomy" id="43355"/>
    <lineage>
        <taxon>Bacteria</taxon>
        <taxon>Bacillati</taxon>
        <taxon>Actinomycetota</taxon>
        <taxon>Actinomycetes</taxon>
        <taxon>Pseudonocardiales</taxon>
        <taxon>Pseudonocardiaceae</taxon>
        <taxon>Crossiella</taxon>
    </lineage>
</organism>
<dbReference type="PROSITE" id="PS51462">
    <property type="entry name" value="NUDIX"/>
    <property type="match status" value="1"/>
</dbReference>
<dbReference type="AlphaFoldDB" id="A0A7W7CMX7"/>
<dbReference type="Proteomes" id="UP000533598">
    <property type="component" value="Unassembled WGS sequence"/>
</dbReference>
<dbReference type="GO" id="GO:0016787">
    <property type="term" value="F:hydrolase activity"/>
    <property type="evidence" value="ECO:0007669"/>
    <property type="project" value="UniProtKB-KW"/>
</dbReference>
<dbReference type="InterPro" id="IPR020476">
    <property type="entry name" value="Nudix_hydrolase"/>
</dbReference>
<dbReference type="PRINTS" id="PR00502">
    <property type="entry name" value="NUDIXFAMILY"/>
</dbReference>
<gene>
    <name evidence="7" type="ORF">HNR67_008517</name>
</gene>
<evidence type="ECO:0000256" key="2">
    <source>
        <dbReference type="ARBA" id="ARBA00005582"/>
    </source>
</evidence>
<comment type="similarity">
    <text evidence="2 5">Belongs to the Nudix hydrolase family.</text>
</comment>
<evidence type="ECO:0000256" key="1">
    <source>
        <dbReference type="ARBA" id="ARBA00001946"/>
    </source>
</evidence>
<dbReference type="CDD" id="cd04685">
    <property type="entry name" value="NUDIX_Hydrolase"/>
    <property type="match status" value="1"/>
</dbReference>
<dbReference type="PROSITE" id="PS00893">
    <property type="entry name" value="NUDIX_BOX"/>
    <property type="match status" value="1"/>
</dbReference>
<keyword evidence="8" id="KW-1185">Reference proteome</keyword>
<sequence>MGDTPPRIRLSARLLVLDEQDRILLFHNRYGRTNERTCWSTPGGGVNDGEPLAEAAARELREETGLRVTAAEVGPVVATTSGRWTYSRTPTLATEYYFHLRVPAFTVDTTAQEAGELSHLLGHRWWPVAELGSIPAQVLPIGLAELLRALENGPPVEPITLTWFG</sequence>
<reference evidence="7 8" key="1">
    <citation type="submission" date="2020-08" db="EMBL/GenBank/DDBJ databases">
        <title>Sequencing the genomes of 1000 actinobacteria strains.</title>
        <authorList>
            <person name="Klenk H.-P."/>
        </authorList>
    </citation>
    <scope>NUCLEOTIDE SEQUENCE [LARGE SCALE GENOMIC DNA]</scope>
    <source>
        <strain evidence="7 8">DSM 44230</strain>
    </source>
</reference>
<dbReference type="Pfam" id="PF00293">
    <property type="entry name" value="NUDIX"/>
    <property type="match status" value="1"/>
</dbReference>
<proteinExistence type="inferred from homology"/>
<keyword evidence="3 5" id="KW-0378">Hydrolase</keyword>
<evidence type="ECO:0000313" key="7">
    <source>
        <dbReference type="EMBL" id="MBB4682399.1"/>
    </source>
</evidence>
<dbReference type="InterPro" id="IPR020084">
    <property type="entry name" value="NUDIX_hydrolase_CS"/>
</dbReference>
<dbReference type="PANTHER" id="PTHR43046:SF12">
    <property type="entry name" value="GDP-MANNOSE MANNOSYL HYDROLASE"/>
    <property type="match status" value="1"/>
</dbReference>
<dbReference type="InterPro" id="IPR015797">
    <property type="entry name" value="NUDIX_hydrolase-like_dom_sf"/>
</dbReference>
<protein>
    <submittedName>
        <fullName evidence="7">8-oxo-dGTP pyrophosphatase MutT (NUDIX family)</fullName>
    </submittedName>
</protein>
<evidence type="ECO:0000256" key="5">
    <source>
        <dbReference type="RuleBase" id="RU003476"/>
    </source>
</evidence>
<name>A0A7W7CMX7_9PSEU</name>
<evidence type="ECO:0000256" key="4">
    <source>
        <dbReference type="ARBA" id="ARBA00022842"/>
    </source>
</evidence>
<comment type="cofactor">
    <cofactor evidence="1">
        <name>Mg(2+)</name>
        <dbReference type="ChEBI" id="CHEBI:18420"/>
    </cofactor>
</comment>
<dbReference type="SUPFAM" id="SSF55811">
    <property type="entry name" value="Nudix"/>
    <property type="match status" value="1"/>
</dbReference>
<dbReference type="EMBL" id="JACHMH010000001">
    <property type="protein sequence ID" value="MBB4682399.1"/>
    <property type="molecule type" value="Genomic_DNA"/>
</dbReference>
<evidence type="ECO:0000313" key="8">
    <source>
        <dbReference type="Proteomes" id="UP000533598"/>
    </source>
</evidence>
<evidence type="ECO:0000259" key="6">
    <source>
        <dbReference type="PROSITE" id="PS51462"/>
    </source>
</evidence>
<accession>A0A7W7CMX7</accession>
<keyword evidence="4" id="KW-0460">Magnesium</keyword>
<dbReference type="Gene3D" id="3.90.79.10">
    <property type="entry name" value="Nucleoside Triphosphate Pyrophosphohydrolase"/>
    <property type="match status" value="1"/>
</dbReference>
<dbReference type="RefSeq" id="WP_185009679.1">
    <property type="nucleotide sequence ID" value="NZ_BAAAUI010000007.1"/>
</dbReference>
<dbReference type="InterPro" id="IPR000086">
    <property type="entry name" value="NUDIX_hydrolase_dom"/>
</dbReference>
<evidence type="ECO:0000256" key="3">
    <source>
        <dbReference type="ARBA" id="ARBA00022801"/>
    </source>
</evidence>
<comment type="caution">
    <text evidence="7">The sequence shown here is derived from an EMBL/GenBank/DDBJ whole genome shotgun (WGS) entry which is preliminary data.</text>
</comment>
<dbReference type="PANTHER" id="PTHR43046">
    <property type="entry name" value="GDP-MANNOSE MANNOSYL HYDROLASE"/>
    <property type="match status" value="1"/>
</dbReference>